<dbReference type="EMBL" id="QJKF01000023">
    <property type="protein sequence ID" value="PXX54743.1"/>
    <property type="molecule type" value="Genomic_DNA"/>
</dbReference>
<organism evidence="2 3">
    <name type="scientific">Nocardia tenerifensis</name>
    <dbReference type="NCBI Taxonomy" id="228006"/>
    <lineage>
        <taxon>Bacteria</taxon>
        <taxon>Bacillati</taxon>
        <taxon>Actinomycetota</taxon>
        <taxon>Actinomycetes</taxon>
        <taxon>Mycobacteriales</taxon>
        <taxon>Nocardiaceae</taxon>
        <taxon>Nocardia</taxon>
    </lineage>
</organism>
<proteinExistence type="predicted"/>
<accession>A0A318JT34</accession>
<protein>
    <submittedName>
        <fullName evidence="2">Uncharacterized protein</fullName>
    </submittedName>
</protein>
<evidence type="ECO:0000313" key="2">
    <source>
        <dbReference type="EMBL" id="PXX54743.1"/>
    </source>
</evidence>
<evidence type="ECO:0000256" key="1">
    <source>
        <dbReference type="SAM" id="MobiDB-lite"/>
    </source>
</evidence>
<name>A0A318JT34_9NOCA</name>
<sequence>MAQDRGRNRKLTVTVEVGHGDKLNSQHPAQIEGEPPVEEILLTPRRKRDRNTKWTWARSGGGSGK</sequence>
<dbReference type="AlphaFoldDB" id="A0A318JT34"/>
<evidence type="ECO:0000313" key="3">
    <source>
        <dbReference type="Proteomes" id="UP000247569"/>
    </source>
</evidence>
<reference evidence="2 3" key="1">
    <citation type="submission" date="2018-05" db="EMBL/GenBank/DDBJ databases">
        <title>Genomic Encyclopedia of Type Strains, Phase IV (KMG-IV): sequencing the most valuable type-strain genomes for metagenomic binning, comparative biology and taxonomic classification.</title>
        <authorList>
            <person name="Goeker M."/>
        </authorList>
    </citation>
    <scope>NUCLEOTIDE SEQUENCE [LARGE SCALE GENOMIC DNA]</scope>
    <source>
        <strain evidence="2 3">DSM 44704</strain>
    </source>
</reference>
<gene>
    <name evidence="2" type="ORF">DFR70_12337</name>
</gene>
<feature type="region of interest" description="Disordered" evidence="1">
    <location>
        <begin position="45"/>
        <end position="65"/>
    </location>
</feature>
<keyword evidence="3" id="KW-1185">Reference proteome</keyword>
<dbReference type="Proteomes" id="UP000247569">
    <property type="component" value="Unassembled WGS sequence"/>
</dbReference>
<comment type="caution">
    <text evidence="2">The sequence shown here is derived from an EMBL/GenBank/DDBJ whole genome shotgun (WGS) entry which is preliminary data.</text>
</comment>